<evidence type="ECO:0000313" key="6">
    <source>
        <dbReference type="Proteomes" id="UP000664096"/>
    </source>
</evidence>
<dbReference type="EMBL" id="JAEKJZ010000004">
    <property type="protein sequence ID" value="MBN9672515.1"/>
    <property type="molecule type" value="Genomic_DNA"/>
</dbReference>
<keyword evidence="3" id="KW-0812">Transmembrane</keyword>
<keyword evidence="3" id="KW-0472">Membrane</keyword>
<name>A0A939EG39_9HYPH</name>
<evidence type="ECO:0000259" key="4">
    <source>
        <dbReference type="PROSITE" id="PS50208"/>
    </source>
</evidence>
<gene>
    <name evidence="5" type="ORF">JF539_19330</name>
</gene>
<protein>
    <submittedName>
        <fullName evidence="5">Caspase family protein</fullName>
    </submittedName>
</protein>
<accession>A0A939EG39</accession>
<sequence length="501" mass="54203">MSDILKVRTDCFTIVRKRTQAWNPAMRKPVQVHATISAAVAALFLISAVILSPAFAKASRVALVIGNSKYENGQNLANPRNDAEGISNALTQLGFKVFSGYDLKRKDFVSLIGEFARASRVAEAAVLYYAGHGLEVGNANYLLPVDAELMDEADLEFQTISLNSVIGLMEREKRTNLVILDACRDNPMARNLSRSMGTRSTSIGRGLARVETGIGTLIAYATQPGNVALDGEGRHSPFTSALLRHIGTPDIDVEIMFRRVRFEVMEATQGQQVPWSSSSLIGSFQFRDQKPAPNAQETIAEISPPTPDDGSADDAQAVENAAPAQTDGANRDVVEQTETGGGAEAEPIQVATANPDAQVQSDPSESPPPVLSNREIARSIQLELNRLGCQAGTEDGIWGRNSRRALQTLSEHTPEIDIVALEPTANLLHDLENLDGRACPLTCSATEELREGACVRKTCPSGQRLSSRGACYVPKATNTRRRPSSNSRSNCFKYNGQTYCD</sequence>
<proteinExistence type="inferred from homology"/>
<dbReference type="GO" id="GO:0004197">
    <property type="term" value="F:cysteine-type endopeptidase activity"/>
    <property type="evidence" value="ECO:0007669"/>
    <property type="project" value="InterPro"/>
</dbReference>
<keyword evidence="3" id="KW-1133">Transmembrane helix</keyword>
<dbReference type="PANTHER" id="PTHR22576:SF37">
    <property type="entry name" value="MUCOSA-ASSOCIATED LYMPHOID TISSUE LYMPHOMA TRANSLOCATION PROTEIN 1"/>
    <property type="match status" value="1"/>
</dbReference>
<organism evidence="5 6">
    <name type="scientific">Roseibium aggregatum</name>
    <dbReference type="NCBI Taxonomy" id="187304"/>
    <lineage>
        <taxon>Bacteria</taxon>
        <taxon>Pseudomonadati</taxon>
        <taxon>Pseudomonadota</taxon>
        <taxon>Alphaproteobacteria</taxon>
        <taxon>Hyphomicrobiales</taxon>
        <taxon>Stappiaceae</taxon>
        <taxon>Roseibium</taxon>
    </lineage>
</organism>
<dbReference type="InterPro" id="IPR052039">
    <property type="entry name" value="Caspase-related_regulators"/>
</dbReference>
<dbReference type="RefSeq" id="WP_207142345.1">
    <property type="nucleotide sequence ID" value="NZ_JAEKJZ010000004.1"/>
</dbReference>
<dbReference type="Gene3D" id="3.40.50.1460">
    <property type="match status" value="1"/>
</dbReference>
<dbReference type="Pfam" id="PF00656">
    <property type="entry name" value="Peptidase_C14"/>
    <property type="match status" value="1"/>
</dbReference>
<feature type="region of interest" description="Disordered" evidence="2">
    <location>
        <begin position="289"/>
        <end position="347"/>
    </location>
</feature>
<dbReference type="InterPro" id="IPR011600">
    <property type="entry name" value="Pept_C14_caspase"/>
</dbReference>
<dbReference type="PROSITE" id="PS50208">
    <property type="entry name" value="CASPASE_P20"/>
    <property type="match status" value="1"/>
</dbReference>
<comment type="similarity">
    <text evidence="1">Belongs to the peptidase C14A family.</text>
</comment>
<dbReference type="AlphaFoldDB" id="A0A939EG39"/>
<reference evidence="5" key="1">
    <citation type="submission" date="2020-12" db="EMBL/GenBank/DDBJ databases">
        <title>Oil enriched cultivation method for isolating marine PHA-producing bacteria.</title>
        <authorList>
            <person name="Zheng W."/>
            <person name="Yu S."/>
            <person name="Huang Y."/>
        </authorList>
    </citation>
    <scope>NUCLEOTIDE SEQUENCE</scope>
    <source>
        <strain evidence="5">SY-2-12</strain>
    </source>
</reference>
<feature type="domain" description="Caspase family p20" evidence="4">
    <location>
        <begin position="58"/>
        <end position="187"/>
    </location>
</feature>
<dbReference type="Proteomes" id="UP000664096">
    <property type="component" value="Unassembled WGS sequence"/>
</dbReference>
<evidence type="ECO:0000256" key="1">
    <source>
        <dbReference type="ARBA" id="ARBA00010134"/>
    </source>
</evidence>
<evidence type="ECO:0000256" key="3">
    <source>
        <dbReference type="SAM" id="Phobius"/>
    </source>
</evidence>
<dbReference type="GO" id="GO:0006508">
    <property type="term" value="P:proteolysis"/>
    <property type="evidence" value="ECO:0007669"/>
    <property type="project" value="InterPro"/>
</dbReference>
<dbReference type="InterPro" id="IPR015917">
    <property type="entry name" value="Pept_C14A"/>
</dbReference>
<dbReference type="SMART" id="SM00115">
    <property type="entry name" value="CASc"/>
    <property type="match status" value="1"/>
</dbReference>
<dbReference type="SUPFAM" id="SSF52129">
    <property type="entry name" value="Caspase-like"/>
    <property type="match status" value="1"/>
</dbReference>
<dbReference type="InterPro" id="IPR001309">
    <property type="entry name" value="Pept_C14_p20"/>
</dbReference>
<dbReference type="PANTHER" id="PTHR22576">
    <property type="entry name" value="MUCOSA ASSOCIATED LYMPHOID TISSUE LYMPHOMA TRANSLOCATION PROTEIN 1/PARACASPASE"/>
    <property type="match status" value="1"/>
</dbReference>
<dbReference type="InterPro" id="IPR029030">
    <property type="entry name" value="Caspase-like_dom_sf"/>
</dbReference>
<evidence type="ECO:0000313" key="5">
    <source>
        <dbReference type="EMBL" id="MBN9672515.1"/>
    </source>
</evidence>
<feature type="transmembrane region" description="Helical" evidence="3">
    <location>
        <begin position="36"/>
        <end position="56"/>
    </location>
</feature>
<comment type="caution">
    <text evidence="5">The sequence shown here is derived from an EMBL/GenBank/DDBJ whole genome shotgun (WGS) entry which is preliminary data.</text>
</comment>
<evidence type="ECO:0000256" key="2">
    <source>
        <dbReference type="SAM" id="MobiDB-lite"/>
    </source>
</evidence>